<sequence>MTTDRSPSASGWSRRSLLTGAVAGAGATGLGAVSAAALGAVDPRLAAAGQDTDRPGLRTEPFYGARQAGVATLPQAFCAFIGLDLHKDVDRDALRRLLRVLTDDAAALTQGTAPVNDQEPWLAQNPSRLTVTVGFGPRAVSLIDAARAPRWLEPLPAFTIDKLQERWNQGDLLLQLCCDDKLTLAHAQRVLLKDVRSFATVRWVQDGFRNTVGATPDGQTTRNLFGQVDGTVNPYPGEADHEKVVYGQGGFTPWIENGTSVVIRRIHMNLDTWDEADTPAREDSVGRKLSNGAPLTGTAEHDEPDFDAKGPLGFPVISSYSHVRRSRSDNPDEKIFRRVYNYNLAVSGASGQSRSGDVRGGVSNTGLIFASYQSDPAKQFVPIQKRLAELDMLNTWTVPIGSAVFAIPPGCEAGGFIGDALFT</sequence>
<dbReference type="GO" id="GO:0004601">
    <property type="term" value="F:peroxidase activity"/>
    <property type="evidence" value="ECO:0007669"/>
    <property type="project" value="UniProtKB-KW"/>
</dbReference>
<dbReference type="eggNOG" id="COG2837">
    <property type="taxonomic scope" value="Bacteria"/>
</dbReference>
<organism evidence="12 13">
    <name type="scientific">Kocuria marina</name>
    <dbReference type="NCBI Taxonomy" id="223184"/>
    <lineage>
        <taxon>Bacteria</taxon>
        <taxon>Bacillati</taxon>
        <taxon>Actinomycetota</taxon>
        <taxon>Actinomycetes</taxon>
        <taxon>Micrococcales</taxon>
        <taxon>Micrococcaceae</taxon>
        <taxon>Kocuria</taxon>
    </lineage>
</organism>
<evidence type="ECO:0000259" key="10">
    <source>
        <dbReference type="Pfam" id="PF04261"/>
    </source>
</evidence>
<evidence type="ECO:0000313" key="13">
    <source>
        <dbReference type="Proteomes" id="UP000030664"/>
    </source>
</evidence>
<name>A0A0B0DDP4_9MICC</name>
<keyword evidence="2 12" id="KW-0575">Peroxidase</keyword>
<dbReference type="InterPro" id="IPR048327">
    <property type="entry name" value="Dyp_perox_N"/>
</dbReference>
<evidence type="ECO:0000256" key="9">
    <source>
        <dbReference type="SAM" id="MobiDB-lite"/>
    </source>
</evidence>
<accession>A0A0B0DDP4</accession>
<dbReference type="GO" id="GO:0020037">
    <property type="term" value="F:heme binding"/>
    <property type="evidence" value="ECO:0007669"/>
    <property type="project" value="InterPro"/>
</dbReference>
<dbReference type="PROSITE" id="PS51404">
    <property type="entry name" value="DYP_PEROXIDASE"/>
    <property type="match status" value="1"/>
</dbReference>
<evidence type="ECO:0000256" key="3">
    <source>
        <dbReference type="ARBA" id="ARBA00022617"/>
    </source>
</evidence>
<feature type="region of interest" description="Disordered" evidence="9">
    <location>
        <begin position="275"/>
        <end position="308"/>
    </location>
</feature>
<evidence type="ECO:0000256" key="5">
    <source>
        <dbReference type="ARBA" id="ARBA00022729"/>
    </source>
</evidence>
<keyword evidence="3" id="KW-0349">Heme</keyword>
<dbReference type="NCBIfam" id="TIGR01413">
    <property type="entry name" value="Dyp_perox_fam"/>
    <property type="match status" value="1"/>
</dbReference>
<keyword evidence="4" id="KW-0479">Metal-binding</keyword>
<feature type="domain" description="Dyp-type peroxidase N-terminal" evidence="10">
    <location>
        <begin position="67"/>
        <end position="209"/>
    </location>
</feature>
<proteinExistence type="inferred from homology"/>
<protein>
    <submittedName>
        <fullName evidence="12">Peroxidase</fullName>
    </submittedName>
</protein>
<dbReference type="InterPro" id="IPR006311">
    <property type="entry name" value="TAT_signal"/>
</dbReference>
<evidence type="ECO:0000256" key="7">
    <source>
        <dbReference type="ARBA" id="ARBA00023004"/>
    </source>
</evidence>
<dbReference type="RefSeq" id="WP_035964053.1">
    <property type="nucleotide sequence ID" value="NZ_JROM01000022.1"/>
</dbReference>
<comment type="caution">
    <text evidence="12">The sequence shown here is derived from an EMBL/GenBank/DDBJ whole genome shotgun (WGS) entry which is preliminary data.</text>
</comment>
<feature type="domain" description="Dyp-type peroxidase C-terminal" evidence="11">
    <location>
        <begin position="220"/>
        <end position="411"/>
    </location>
</feature>
<keyword evidence="7" id="KW-0408">Iron</keyword>
<dbReference type="Pfam" id="PF04261">
    <property type="entry name" value="Dyp_perox_N"/>
    <property type="match status" value="1"/>
</dbReference>
<reference evidence="12 13" key="1">
    <citation type="submission" date="2014-09" db="EMBL/GenBank/DDBJ databases">
        <title>High-quality draft genome sequence of Kocuria marina SO9-6, an actinobacterium isolated from a copper mine.</title>
        <authorList>
            <person name="Castro D.B."/>
            <person name="Pereira L.B."/>
            <person name="Silva M.V."/>
            <person name="Silva B.P."/>
            <person name="Zanardi B.R."/>
            <person name="Carlos C."/>
            <person name="Belgini D.R."/>
            <person name="Limache E.G."/>
            <person name="Lacerda G.V."/>
            <person name="Nery M.B."/>
            <person name="Gomes M.B."/>
            <person name="Souza S."/>
            <person name="Silva T.M."/>
            <person name="Rodrigues V.D."/>
            <person name="Paulino L.C."/>
            <person name="Vicentini R."/>
            <person name="Ferraz L.F."/>
            <person name="Ottoboni L.M."/>
        </authorList>
    </citation>
    <scope>NUCLEOTIDE SEQUENCE [LARGE SCALE GENOMIC DNA]</scope>
    <source>
        <strain evidence="12 13">SO9-6</strain>
    </source>
</reference>
<dbReference type="STRING" id="223184.AS25_07805"/>
<dbReference type="PROSITE" id="PS51318">
    <property type="entry name" value="TAT"/>
    <property type="match status" value="1"/>
</dbReference>
<keyword evidence="5" id="KW-0732">Signal</keyword>
<dbReference type="PANTHER" id="PTHR30521:SF4">
    <property type="entry name" value="DEFERROCHELATASE"/>
    <property type="match status" value="1"/>
</dbReference>
<comment type="cofactor">
    <cofactor evidence="1">
        <name>heme b</name>
        <dbReference type="ChEBI" id="CHEBI:60344"/>
    </cofactor>
</comment>
<dbReference type="GO" id="GO:0046872">
    <property type="term" value="F:metal ion binding"/>
    <property type="evidence" value="ECO:0007669"/>
    <property type="project" value="UniProtKB-KW"/>
</dbReference>
<dbReference type="SUPFAM" id="SSF54909">
    <property type="entry name" value="Dimeric alpha+beta barrel"/>
    <property type="match status" value="1"/>
</dbReference>
<evidence type="ECO:0000256" key="4">
    <source>
        <dbReference type="ARBA" id="ARBA00022723"/>
    </source>
</evidence>
<evidence type="ECO:0000313" key="12">
    <source>
        <dbReference type="EMBL" id="KHE74277.1"/>
    </source>
</evidence>
<dbReference type="Proteomes" id="UP000030664">
    <property type="component" value="Unassembled WGS sequence"/>
</dbReference>
<dbReference type="PANTHER" id="PTHR30521">
    <property type="entry name" value="DEFERROCHELATASE/PEROXIDASE"/>
    <property type="match status" value="1"/>
</dbReference>
<evidence type="ECO:0000256" key="8">
    <source>
        <dbReference type="ARBA" id="ARBA00025737"/>
    </source>
</evidence>
<evidence type="ECO:0000256" key="1">
    <source>
        <dbReference type="ARBA" id="ARBA00001970"/>
    </source>
</evidence>
<dbReference type="Pfam" id="PF20628">
    <property type="entry name" value="Dyp_perox_C"/>
    <property type="match status" value="1"/>
</dbReference>
<dbReference type="EMBL" id="JROM01000022">
    <property type="protein sequence ID" value="KHE74277.1"/>
    <property type="molecule type" value="Genomic_DNA"/>
</dbReference>
<gene>
    <name evidence="12" type="ORF">AS25_07805</name>
</gene>
<evidence type="ECO:0000259" key="11">
    <source>
        <dbReference type="Pfam" id="PF20628"/>
    </source>
</evidence>
<dbReference type="InterPro" id="IPR006314">
    <property type="entry name" value="Dyp_peroxidase"/>
</dbReference>
<evidence type="ECO:0000256" key="2">
    <source>
        <dbReference type="ARBA" id="ARBA00022559"/>
    </source>
</evidence>
<evidence type="ECO:0000256" key="6">
    <source>
        <dbReference type="ARBA" id="ARBA00023002"/>
    </source>
</evidence>
<dbReference type="AlphaFoldDB" id="A0A0B0DDP4"/>
<keyword evidence="6" id="KW-0560">Oxidoreductase</keyword>
<dbReference type="InterPro" id="IPR048328">
    <property type="entry name" value="Dyp_perox_C"/>
</dbReference>
<dbReference type="InterPro" id="IPR011008">
    <property type="entry name" value="Dimeric_a/b-barrel"/>
</dbReference>
<dbReference type="GO" id="GO:0005829">
    <property type="term" value="C:cytosol"/>
    <property type="evidence" value="ECO:0007669"/>
    <property type="project" value="TreeGrafter"/>
</dbReference>
<comment type="similarity">
    <text evidence="8">Belongs to the DyP-type peroxidase family.</text>
</comment>